<protein>
    <submittedName>
        <fullName evidence="2">PIN domain-containing protein</fullName>
    </submittedName>
</protein>
<evidence type="ECO:0000313" key="3">
    <source>
        <dbReference type="Proteomes" id="UP000226442"/>
    </source>
</evidence>
<feature type="domain" description="PIN" evidence="1">
    <location>
        <begin position="4"/>
        <end position="127"/>
    </location>
</feature>
<dbReference type="Proteomes" id="UP000226442">
    <property type="component" value="Unassembled WGS sequence"/>
</dbReference>
<dbReference type="AlphaFoldDB" id="A0A2G4EVK1"/>
<dbReference type="Pfam" id="PF01850">
    <property type="entry name" value="PIN"/>
    <property type="match status" value="1"/>
</dbReference>
<dbReference type="OrthoDB" id="164456at2"/>
<dbReference type="Gene3D" id="3.40.50.1010">
    <property type="entry name" value="5'-nuclease"/>
    <property type="match status" value="1"/>
</dbReference>
<dbReference type="EMBL" id="NXIB02000178">
    <property type="protein sequence ID" value="PHX53559.1"/>
    <property type="molecule type" value="Genomic_DNA"/>
</dbReference>
<proteinExistence type="predicted"/>
<name>A0A2G4EVK1_9CYAN</name>
<dbReference type="PANTHER" id="PTHR42188:SF1">
    <property type="entry name" value="23S RRNA-SPECIFIC ENDONUCLEASE VAPC20"/>
    <property type="match status" value="1"/>
</dbReference>
<dbReference type="SUPFAM" id="SSF88723">
    <property type="entry name" value="PIN domain-like"/>
    <property type="match status" value="1"/>
</dbReference>
<dbReference type="InterPro" id="IPR039018">
    <property type="entry name" value="VapC20-like"/>
</dbReference>
<sequence length="138" mass="16126">MKLIFADTFYWIALVNQRDDWHQQAVIITSNLKNVTIVTTDEILAEVLNFLSIYGIQMRRRTVGLIKDIMANPNIQVIEQARESFLQGLNLYENRLDKEYSLTDCVSMQVMKQLGITEVLTHDKHFTQEGFIILFTER</sequence>
<organism evidence="2 3">
    <name type="scientific">Tychonema bourrellyi FEM_GT703</name>
    <dbReference type="NCBI Taxonomy" id="2040638"/>
    <lineage>
        <taxon>Bacteria</taxon>
        <taxon>Bacillati</taxon>
        <taxon>Cyanobacteriota</taxon>
        <taxon>Cyanophyceae</taxon>
        <taxon>Oscillatoriophycideae</taxon>
        <taxon>Oscillatoriales</taxon>
        <taxon>Microcoleaceae</taxon>
        <taxon>Tychonema</taxon>
    </lineage>
</organism>
<dbReference type="GO" id="GO:0016075">
    <property type="term" value="P:rRNA catabolic process"/>
    <property type="evidence" value="ECO:0007669"/>
    <property type="project" value="TreeGrafter"/>
</dbReference>
<reference evidence="2" key="1">
    <citation type="submission" date="2017-10" db="EMBL/GenBank/DDBJ databases">
        <title>Draft genome sequence of the planktic cyanobacteria Tychonema bourrellyi isolated from alpine lentic freshwater.</title>
        <authorList>
            <person name="Tett A."/>
            <person name="Armanini F."/>
            <person name="Asnicar F."/>
            <person name="Boscaini A."/>
            <person name="Pasolli E."/>
            <person name="Zolfo M."/>
            <person name="Donati C."/>
            <person name="Salmaso N."/>
            <person name="Segata N."/>
        </authorList>
    </citation>
    <scope>NUCLEOTIDE SEQUENCE</scope>
    <source>
        <strain evidence="2">FEM_GT703</strain>
    </source>
</reference>
<comment type="caution">
    <text evidence="2">The sequence shown here is derived from an EMBL/GenBank/DDBJ whole genome shotgun (WGS) entry which is preliminary data.</text>
</comment>
<accession>A0A2G4EVK1</accession>
<evidence type="ECO:0000259" key="1">
    <source>
        <dbReference type="Pfam" id="PF01850"/>
    </source>
</evidence>
<evidence type="ECO:0000313" key="2">
    <source>
        <dbReference type="EMBL" id="PHX53559.1"/>
    </source>
</evidence>
<keyword evidence="3" id="KW-1185">Reference proteome</keyword>
<dbReference type="InterPro" id="IPR029060">
    <property type="entry name" value="PIN-like_dom_sf"/>
</dbReference>
<dbReference type="PANTHER" id="PTHR42188">
    <property type="entry name" value="23S RRNA-SPECIFIC ENDONUCLEASE VAPC20"/>
    <property type="match status" value="1"/>
</dbReference>
<dbReference type="RefSeq" id="WP_096828113.1">
    <property type="nucleotide sequence ID" value="NZ_NXIB02000178.1"/>
</dbReference>
<dbReference type="InterPro" id="IPR002716">
    <property type="entry name" value="PIN_dom"/>
</dbReference>
<dbReference type="GO" id="GO:0004521">
    <property type="term" value="F:RNA endonuclease activity"/>
    <property type="evidence" value="ECO:0007669"/>
    <property type="project" value="InterPro"/>
</dbReference>
<gene>
    <name evidence="2" type="ORF">CP500_020880</name>
</gene>